<proteinExistence type="predicted"/>
<dbReference type="EMBL" id="FQNC01000043">
    <property type="protein sequence ID" value="SGY45480.1"/>
    <property type="molecule type" value="Genomic_DNA"/>
</dbReference>
<protein>
    <submittedName>
        <fullName evidence="1">BQ5605_C001g00289 protein</fullName>
    </submittedName>
</protein>
<name>A0A2X0M6C2_9BASI</name>
<keyword evidence="2" id="KW-1185">Reference proteome</keyword>
<organism evidence="1 2">
    <name type="scientific">Microbotryum silenes-dioicae</name>
    <dbReference type="NCBI Taxonomy" id="796604"/>
    <lineage>
        <taxon>Eukaryota</taxon>
        <taxon>Fungi</taxon>
        <taxon>Dikarya</taxon>
        <taxon>Basidiomycota</taxon>
        <taxon>Pucciniomycotina</taxon>
        <taxon>Microbotryomycetes</taxon>
        <taxon>Microbotryales</taxon>
        <taxon>Microbotryaceae</taxon>
        <taxon>Microbotryum</taxon>
    </lineage>
</organism>
<dbReference type="Proteomes" id="UP000249464">
    <property type="component" value="Unassembled WGS sequence"/>
</dbReference>
<reference evidence="1 2" key="1">
    <citation type="submission" date="2016-11" db="EMBL/GenBank/DDBJ databases">
        <authorList>
            <person name="Jaros S."/>
            <person name="Januszkiewicz K."/>
            <person name="Wedrychowicz H."/>
        </authorList>
    </citation>
    <scope>NUCLEOTIDE SEQUENCE [LARGE SCALE GENOMIC DNA]</scope>
</reference>
<evidence type="ECO:0000313" key="1">
    <source>
        <dbReference type="EMBL" id="SGY45480.1"/>
    </source>
</evidence>
<accession>A0A2X0M6C2</accession>
<dbReference type="AlphaFoldDB" id="A0A2X0M6C2"/>
<evidence type="ECO:0000313" key="2">
    <source>
        <dbReference type="Proteomes" id="UP000249464"/>
    </source>
</evidence>
<sequence length="595" mass="66522">MQLLSRFFRKRSADNTDDRMKQLAKLSRARLQQAKVIPSSDDTAVRILIDFWYFFDRIYVSKKHGAAKAFARAFSDAVFIPNADDRLLIKARLAKLGMTWEEAVRSPSKQPLFNKAAHEAAKRCLEAIRKGQGQLYTDLGPCGGPDGKADDGVRLYSCQRDTNSLEGGIHRNLRQRFPKSGVSPCHVNACTADYVPVHNLTVSPTPPSQFEEAATILTHSPLYSQVGTFNRTGKPFVGHYDLWLTVELHRLRRKTPAFFPRHSATVSDIVNPLLYTPSTETFGIVLVVQSPTAQMRFLIEPYQVERGTLRLEPVKWSPWNLLQNNTPAIQHMQSRLAIDRKLRPDWPAERQGTRFAVLYVHTPSERALYRYLSSKVRLGAPQNLRIFEITEPWNKYANGLDIFYKMPEHINTWAPRWSSLANAQATMNMGGNDVIVIQALLTDLSRGRDVSMLAANPLLGHKLPVLGRLTEVEVDFSDPSTSSIRAFVATASSAGSSADLGTSSALTRAGTTKGARHCRLCGQTTCRRKGTKLSDDGSVNECDGACLDCGKPFGLTDEMDPNDPQSRRFCRGLTRAEMNGRAWQQKKCHNYVAVL</sequence>
<gene>
    <name evidence="1" type="primary">BQ5605_C001g00289</name>
    <name evidence="1" type="ORF">BQ5605_C001G00289</name>
</gene>